<dbReference type="InterPro" id="IPR000524">
    <property type="entry name" value="Tscrpt_reg_HTH_GntR"/>
</dbReference>
<keyword evidence="8" id="KW-1185">Reference proteome</keyword>
<evidence type="ECO:0000256" key="3">
    <source>
        <dbReference type="ARBA" id="ARBA00023015"/>
    </source>
</evidence>
<accession>A0A0C4Y4A9</accession>
<dbReference type="InterPro" id="IPR004839">
    <property type="entry name" value="Aminotransferase_I/II_large"/>
</dbReference>
<dbReference type="InterPro" id="IPR036390">
    <property type="entry name" value="WH_DNA-bd_sf"/>
</dbReference>
<feature type="domain" description="HTH gntR-type" evidence="6">
    <location>
        <begin position="35"/>
        <end position="103"/>
    </location>
</feature>
<dbReference type="GO" id="GO:0030170">
    <property type="term" value="F:pyridoxal phosphate binding"/>
    <property type="evidence" value="ECO:0007669"/>
    <property type="project" value="InterPro"/>
</dbReference>
<dbReference type="GO" id="GO:0003677">
    <property type="term" value="F:DNA binding"/>
    <property type="evidence" value="ECO:0007669"/>
    <property type="project" value="UniProtKB-KW"/>
</dbReference>
<dbReference type="PANTHER" id="PTHR46577">
    <property type="entry name" value="HTH-TYPE TRANSCRIPTIONAL REGULATORY PROTEIN GABR"/>
    <property type="match status" value="1"/>
</dbReference>
<dbReference type="PANTHER" id="PTHR46577:SF2">
    <property type="entry name" value="TRANSCRIPTIONAL REGULATORY PROTEIN"/>
    <property type="match status" value="1"/>
</dbReference>
<dbReference type="InterPro" id="IPR015424">
    <property type="entry name" value="PyrdxlP-dep_Trfase"/>
</dbReference>
<dbReference type="SUPFAM" id="SSF53383">
    <property type="entry name" value="PLP-dependent transferases"/>
    <property type="match status" value="1"/>
</dbReference>
<dbReference type="Gene3D" id="1.10.10.10">
    <property type="entry name" value="Winged helix-like DNA-binding domain superfamily/Winged helix DNA-binding domain"/>
    <property type="match status" value="1"/>
</dbReference>
<reference evidence="7 8" key="1">
    <citation type="journal article" date="2015" name="Genome Announc.">
        <title>Complete Genome Sequence of Cupriavidus basilensis 4G11, Isolated from the Oak Ridge Field Research Center Site.</title>
        <authorList>
            <person name="Ray J."/>
            <person name="Waters R.J."/>
            <person name="Skerker J.M."/>
            <person name="Kuehl J.V."/>
            <person name="Price M.N."/>
            <person name="Huang J."/>
            <person name="Chakraborty R."/>
            <person name="Arkin A.P."/>
            <person name="Deutschbauer A."/>
        </authorList>
    </citation>
    <scope>NUCLEOTIDE SEQUENCE [LARGE SCALE GENOMIC DNA]</scope>
    <source>
        <strain evidence="7">4G11</strain>
    </source>
</reference>
<dbReference type="GO" id="GO:0003700">
    <property type="term" value="F:DNA-binding transcription factor activity"/>
    <property type="evidence" value="ECO:0007669"/>
    <property type="project" value="InterPro"/>
</dbReference>
<dbReference type="STRING" id="68895.RR42_m0321"/>
<evidence type="ECO:0000256" key="5">
    <source>
        <dbReference type="ARBA" id="ARBA00023163"/>
    </source>
</evidence>
<evidence type="ECO:0000313" key="7">
    <source>
        <dbReference type="EMBL" id="AJG17735.1"/>
    </source>
</evidence>
<dbReference type="Gene3D" id="3.90.1150.10">
    <property type="entry name" value="Aspartate Aminotransferase, domain 1"/>
    <property type="match status" value="1"/>
</dbReference>
<dbReference type="SMART" id="SM00345">
    <property type="entry name" value="HTH_GNTR"/>
    <property type="match status" value="1"/>
</dbReference>
<evidence type="ECO:0000313" key="8">
    <source>
        <dbReference type="Proteomes" id="UP000031843"/>
    </source>
</evidence>
<dbReference type="EC" id="2.6.1.1" evidence="7"/>
<keyword evidence="2" id="KW-0663">Pyridoxal phosphate</keyword>
<protein>
    <submittedName>
        <fullName evidence="7">Transcriptional regulator, GntR family domain</fullName>
        <ecNumber evidence="7">2.6.1.1</ecNumber>
    </submittedName>
</protein>
<dbReference type="AlphaFoldDB" id="A0A0C4Y4A9"/>
<keyword evidence="5" id="KW-0804">Transcription</keyword>
<keyword evidence="7" id="KW-0032">Aminotransferase</keyword>
<proteinExistence type="inferred from homology"/>
<dbReference type="CDD" id="cd00609">
    <property type="entry name" value="AAT_like"/>
    <property type="match status" value="1"/>
</dbReference>
<dbReference type="InterPro" id="IPR015422">
    <property type="entry name" value="PyrdxlP-dep_Trfase_small"/>
</dbReference>
<dbReference type="InterPro" id="IPR015421">
    <property type="entry name" value="PyrdxlP-dep_Trfase_major"/>
</dbReference>
<evidence type="ECO:0000256" key="1">
    <source>
        <dbReference type="ARBA" id="ARBA00005384"/>
    </source>
</evidence>
<dbReference type="KEGG" id="cbw:RR42_m0321"/>
<dbReference type="Pfam" id="PF00155">
    <property type="entry name" value="Aminotran_1_2"/>
    <property type="match status" value="1"/>
</dbReference>
<sequence length="492" mass="54497">MNSCEQFDMNCSVVFPDTFPCTLPMKLTLVPATGVPLTDQIVNEVKTWISAREVRPGARLPSIRQLAAEHGISRFPVIEAYDRLVSQGLLDSRHGSGFFVADSPLLARGAQGWSDPRLAEDLSDHILEQFNHPSATLKLAGGFVPESWRDVEGLTQAIRQVSRNDINSVIHYATPMGSPELRQHVLTRVRQLGIAAELPQVLITTGASQALDLVVRRLLKPGDTVFVEDPGYYNLFGLLRLHGVRLVGVPQTRNGPDPDAAEALLREHKPKLFFTNSVLQNPTGSTLSPPVAFRLLELARRHGFRFVEDDIFSDFQTNYTDRLATLDQLEHVIYIGGFSKTVSASLRVGYLVADKALVKDLVDVKVLTSVAGSHFAESVTAALLERGAYRKYMERLRLRVRQATARAVRHLGDAGWEVYCEPAGGNFLWARTRGIEDSRELVTLAEQHGVTLAPGNYFRPGGEDSAWIRINSAFVEEPRALAFLQEAGARER</sequence>
<dbReference type="Proteomes" id="UP000031843">
    <property type="component" value="Chromosome main"/>
</dbReference>
<dbReference type="GO" id="GO:0004069">
    <property type="term" value="F:L-aspartate:2-oxoglutarate aminotransferase activity"/>
    <property type="evidence" value="ECO:0007669"/>
    <property type="project" value="UniProtKB-EC"/>
</dbReference>
<dbReference type="EMBL" id="CP010536">
    <property type="protein sequence ID" value="AJG17735.1"/>
    <property type="molecule type" value="Genomic_DNA"/>
</dbReference>
<keyword evidence="7" id="KW-0808">Transferase</keyword>
<organism evidence="7 8">
    <name type="scientific">Cupriavidus basilensis</name>
    <dbReference type="NCBI Taxonomy" id="68895"/>
    <lineage>
        <taxon>Bacteria</taxon>
        <taxon>Pseudomonadati</taxon>
        <taxon>Pseudomonadota</taxon>
        <taxon>Betaproteobacteria</taxon>
        <taxon>Burkholderiales</taxon>
        <taxon>Burkholderiaceae</taxon>
        <taxon>Cupriavidus</taxon>
    </lineage>
</organism>
<keyword evidence="4" id="KW-0238">DNA-binding</keyword>
<evidence type="ECO:0000259" key="6">
    <source>
        <dbReference type="PROSITE" id="PS50949"/>
    </source>
</evidence>
<evidence type="ECO:0000256" key="4">
    <source>
        <dbReference type="ARBA" id="ARBA00023125"/>
    </source>
</evidence>
<gene>
    <name evidence="7" type="ORF">RR42_m0321</name>
</gene>
<dbReference type="PROSITE" id="PS50949">
    <property type="entry name" value="HTH_GNTR"/>
    <property type="match status" value="1"/>
</dbReference>
<dbReference type="PRINTS" id="PR00035">
    <property type="entry name" value="HTHGNTR"/>
</dbReference>
<name>A0A0C4Y4A9_9BURK</name>
<dbReference type="CDD" id="cd07377">
    <property type="entry name" value="WHTH_GntR"/>
    <property type="match status" value="1"/>
</dbReference>
<comment type="similarity">
    <text evidence="1">In the C-terminal section; belongs to the class-I pyridoxal-phosphate-dependent aminotransferase family.</text>
</comment>
<dbReference type="Gene3D" id="3.40.640.10">
    <property type="entry name" value="Type I PLP-dependent aspartate aminotransferase-like (Major domain)"/>
    <property type="match status" value="1"/>
</dbReference>
<evidence type="ECO:0000256" key="2">
    <source>
        <dbReference type="ARBA" id="ARBA00022898"/>
    </source>
</evidence>
<keyword evidence="3" id="KW-0805">Transcription regulation</keyword>
<dbReference type="Pfam" id="PF00392">
    <property type="entry name" value="GntR"/>
    <property type="match status" value="1"/>
</dbReference>
<dbReference type="SUPFAM" id="SSF46785">
    <property type="entry name" value="Winged helix' DNA-binding domain"/>
    <property type="match status" value="1"/>
</dbReference>
<dbReference type="InterPro" id="IPR051446">
    <property type="entry name" value="HTH_trans_reg/aminotransferase"/>
</dbReference>
<dbReference type="InterPro" id="IPR036388">
    <property type="entry name" value="WH-like_DNA-bd_sf"/>
</dbReference>